<comment type="caution">
    <text evidence="1">The sequence shown here is derived from an EMBL/GenBank/DDBJ whole genome shotgun (WGS) entry which is preliminary data.</text>
</comment>
<dbReference type="Proteomes" id="UP000886653">
    <property type="component" value="Unassembled WGS sequence"/>
</dbReference>
<evidence type="ECO:0000313" key="1">
    <source>
        <dbReference type="EMBL" id="KAG0146630.1"/>
    </source>
</evidence>
<dbReference type="AlphaFoldDB" id="A0A9P6NNA3"/>
<dbReference type="EMBL" id="MU167258">
    <property type="protein sequence ID" value="KAG0146630.1"/>
    <property type="molecule type" value="Genomic_DNA"/>
</dbReference>
<evidence type="ECO:0000313" key="2">
    <source>
        <dbReference type="Proteomes" id="UP000886653"/>
    </source>
</evidence>
<accession>A0A9P6NNA3</accession>
<sequence>MDIQKELAFVSFFKATALFIPYDTREWKKDQTTLLFDSRNATRVPSSCPTWMATLAARLSASSPFIGILGGGPRLHYCRRTLRRAACSPATHGTKVEDLTPQLERHKVNDAYKRTTVQNHGMQSRGSPGSSWNATLRPRPHLTASTVELGAARLLTLPDSNPVGRLTRKVGSKNCTKHQMSLHFAYHSPRSLLLSLKGDLEVFDPAKLGPCPHPHISSYIASLKEAENIFVTNLNFAQILSDPRRQMACSDGSLIPPQGVGSDVDHMVYEAGLVGVKLVVEAVHQQLTPKNSLLYILIDNQPAIYTPTQQP</sequence>
<keyword evidence="2" id="KW-1185">Reference proteome</keyword>
<gene>
    <name evidence="1" type="ORF">CROQUDRAFT_92451</name>
</gene>
<protein>
    <submittedName>
        <fullName evidence="1">Uncharacterized protein</fullName>
    </submittedName>
</protein>
<reference evidence="1" key="1">
    <citation type="submission" date="2013-11" db="EMBL/GenBank/DDBJ databases">
        <title>Genome sequence of the fusiform rust pathogen reveals effectors for host alternation and coevolution with pine.</title>
        <authorList>
            <consortium name="DOE Joint Genome Institute"/>
            <person name="Smith K."/>
            <person name="Pendleton A."/>
            <person name="Kubisiak T."/>
            <person name="Anderson C."/>
            <person name="Salamov A."/>
            <person name="Aerts A."/>
            <person name="Riley R."/>
            <person name="Clum A."/>
            <person name="Lindquist E."/>
            <person name="Ence D."/>
            <person name="Campbell M."/>
            <person name="Kronenberg Z."/>
            <person name="Feau N."/>
            <person name="Dhillon B."/>
            <person name="Hamelin R."/>
            <person name="Burleigh J."/>
            <person name="Smith J."/>
            <person name="Yandell M."/>
            <person name="Nelson C."/>
            <person name="Grigoriev I."/>
            <person name="Davis J."/>
        </authorList>
    </citation>
    <scope>NUCLEOTIDE SEQUENCE</scope>
    <source>
        <strain evidence="1">G11</strain>
    </source>
</reference>
<name>A0A9P6NNA3_9BASI</name>
<proteinExistence type="predicted"/>
<organism evidence="1 2">
    <name type="scientific">Cronartium quercuum f. sp. fusiforme G11</name>
    <dbReference type="NCBI Taxonomy" id="708437"/>
    <lineage>
        <taxon>Eukaryota</taxon>
        <taxon>Fungi</taxon>
        <taxon>Dikarya</taxon>
        <taxon>Basidiomycota</taxon>
        <taxon>Pucciniomycotina</taxon>
        <taxon>Pucciniomycetes</taxon>
        <taxon>Pucciniales</taxon>
        <taxon>Coleosporiaceae</taxon>
        <taxon>Cronartium</taxon>
    </lineage>
</organism>